<feature type="region of interest" description="Disordered" evidence="1">
    <location>
        <begin position="278"/>
        <end position="342"/>
    </location>
</feature>
<sequence>MAKGSSSRSVSPAGRARDPTPSRSDSASVAAAIVTPDDTLRVQFEDVDDQGHMSEDGGDEKEGKSDEEEEFLSEMNEEEDAEEMSLQVTKMGTPRPVGRSLVVEFGEDADDDEQDVVPSQRPPRVPRATRNADTPSANKVLANLGEDMRSTGGWLSKFEPKPMAQAKWPVLGPELAHPVSSADLPGLVYETSTLLRAMGFHCMGRPSRLEQKKWTLKAAGNEVMQWKMKLRTAFGLERIPDVPGPRAPRLAESMNSAGATAELPVPVAESAAMAVDPSRIPLPKTPDVKRSREASRATGGTPYFGIPTCTRHLGGQPNSTSPATRLMQPSPTTNMTPGRPKLILFDGKRNRSEDSLQWLKRFIYEMKGTRMPNDSWCEPFSLSLGKAAKNWFRQLPKKTQLKWSLLSSAFLDYYCSQYDQTAQTRYFSARRKENEHICDFLLRLNGYARAAKIQYEAGGPQAASHVEHFLLHCEDDAVMDQLYPQRLSDIQRVEKIINRKLLGDKRKKQRDRTASGRVRETRRDDGGRRSESKRSDGYRERRRDDQRDRRDDRRGRRNEDRERRVTLADASVEDLRAALDERRASHETKFYDSLSEGSDRDAAAESSSDSDSDYIDTGVAVESKRPSYRGGLSGGRQNSTPRSPGRSDSRGYPPRRDDSDERRRYGPCGACGANGHDAHFCRRRCKFCKQVHDVGSCELFQRFEKLTKFVKSSVDKSLVPADLQDLYSPGDLN</sequence>
<feature type="compositionally biased region" description="Basic and acidic residues" evidence="1">
    <location>
        <begin position="286"/>
        <end position="295"/>
    </location>
</feature>
<evidence type="ECO:0000313" key="3">
    <source>
        <dbReference type="EMBL" id="KAE9195124.1"/>
    </source>
</evidence>
<reference evidence="6 7" key="1">
    <citation type="submission" date="2018-08" db="EMBL/GenBank/DDBJ databases">
        <title>Genomic investigation of the strawberry pathogen Phytophthora fragariae indicates pathogenicity is determined by transcriptional variation in three key races.</title>
        <authorList>
            <person name="Adams T.M."/>
            <person name="Armitage A.D."/>
            <person name="Sobczyk M.K."/>
            <person name="Bates H.J."/>
            <person name="Dunwell J.M."/>
            <person name="Nellist C.F."/>
            <person name="Harrison R.J."/>
        </authorList>
    </citation>
    <scope>NUCLEOTIDE SEQUENCE [LARGE SCALE GENOMIC DNA]</scope>
    <source>
        <strain evidence="5 7">BC-1</strain>
        <strain evidence="3 8">BC-23</strain>
        <strain evidence="4 6">NOV-27</strain>
    </source>
</reference>
<comment type="caution">
    <text evidence="4">The sequence shown here is derived from an EMBL/GenBank/DDBJ whole genome shotgun (WGS) entry which is preliminary data.</text>
</comment>
<feature type="region of interest" description="Disordered" evidence="1">
    <location>
        <begin position="590"/>
        <end position="663"/>
    </location>
</feature>
<dbReference type="EMBL" id="QXGB01000919">
    <property type="protein sequence ID" value="KAE9201151.1"/>
    <property type="molecule type" value="Genomic_DNA"/>
</dbReference>
<evidence type="ECO:0000313" key="6">
    <source>
        <dbReference type="Proteomes" id="UP000433483"/>
    </source>
</evidence>
<feature type="compositionally biased region" description="Polar residues" evidence="1">
    <location>
        <begin position="1"/>
        <end position="10"/>
    </location>
</feature>
<dbReference type="Proteomes" id="UP000440367">
    <property type="component" value="Unassembled WGS sequence"/>
</dbReference>
<evidence type="ECO:0000313" key="8">
    <source>
        <dbReference type="Proteomes" id="UP000476176"/>
    </source>
</evidence>
<feature type="region of interest" description="Disordered" evidence="1">
    <location>
        <begin position="504"/>
        <end position="563"/>
    </location>
</feature>
<dbReference type="Proteomes" id="UP000476176">
    <property type="component" value="Unassembled WGS sequence"/>
</dbReference>
<dbReference type="EMBL" id="QXGD01001553">
    <property type="protein sequence ID" value="KAE9203707.1"/>
    <property type="molecule type" value="Genomic_DNA"/>
</dbReference>
<evidence type="ECO:0000313" key="4">
    <source>
        <dbReference type="EMBL" id="KAE9201151.1"/>
    </source>
</evidence>
<feature type="region of interest" description="Disordered" evidence="1">
    <location>
        <begin position="107"/>
        <end position="133"/>
    </location>
</feature>
<name>A0A6A3XED0_9STRA</name>
<proteinExistence type="predicted"/>
<dbReference type="PANTHER" id="PTHR33223">
    <property type="entry name" value="CCHC-TYPE DOMAIN-CONTAINING PROTEIN"/>
    <property type="match status" value="1"/>
</dbReference>
<dbReference type="Pfam" id="PF03732">
    <property type="entry name" value="Retrotrans_gag"/>
    <property type="match status" value="1"/>
</dbReference>
<gene>
    <name evidence="5" type="ORF">PF002_g20852</name>
    <name evidence="3" type="ORF">PF004_g20518</name>
    <name evidence="4" type="ORF">PF005_g15062</name>
</gene>
<evidence type="ECO:0000259" key="2">
    <source>
        <dbReference type="Pfam" id="PF03732"/>
    </source>
</evidence>
<feature type="region of interest" description="Disordered" evidence="1">
    <location>
        <begin position="1"/>
        <end position="94"/>
    </location>
</feature>
<feature type="compositionally biased region" description="Basic and acidic residues" evidence="1">
    <location>
        <begin position="645"/>
        <end position="663"/>
    </location>
</feature>
<evidence type="ECO:0000313" key="5">
    <source>
        <dbReference type="EMBL" id="KAE9203707.1"/>
    </source>
</evidence>
<dbReference type="PANTHER" id="PTHR33223:SF6">
    <property type="entry name" value="CCHC-TYPE DOMAIN-CONTAINING PROTEIN"/>
    <property type="match status" value="1"/>
</dbReference>
<dbReference type="EMBL" id="QXGC01001840">
    <property type="protein sequence ID" value="KAE9195124.1"/>
    <property type="molecule type" value="Genomic_DNA"/>
</dbReference>
<feature type="compositionally biased region" description="Polar residues" evidence="1">
    <location>
        <begin position="316"/>
        <end position="336"/>
    </location>
</feature>
<feature type="domain" description="Retrotransposon gag" evidence="2">
    <location>
        <begin position="380"/>
        <end position="452"/>
    </location>
</feature>
<evidence type="ECO:0000256" key="1">
    <source>
        <dbReference type="SAM" id="MobiDB-lite"/>
    </source>
</evidence>
<accession>A0A6A3XED0</accession>
<feature type="compositionally biased region" description="Acidic residues" evidence="1">
    <location>
        <begin position="65"/>
        <end position="83"/>
    </location>
</feature>
<feature type="compositionally biased region" description="Basic and acidic residues" evidence="1">
    <location>
        <begin position="511"/>
        <end position="563"/>
    </location>
</feature>
<organism evidence="4 6">
    <name type="scientific">Phytophthora fragariae</name>
    <dbReference type="NCBI Taxonomy" id="53985"/>
    <lineage>
        <taxon>Eukaryota</taxon>
        <taxon>Sar</taxon>
        <taxon>Stramenopiles</taxon>
        <taxon>Oomycota</taxon>
        <taxon>Peronosporomycetes</taxon>
        <taxon>Peronosporales</taxon>
        <taxon>Peronosporaceae</taxon>
        <taxon>Phytophthora</taxon>
    </lineage>
</organism>
<dbReference type="InterPro" id="IPR005162">
    <property type="entry name" value="Retrotrans_gag_dom"/>
</dbReference>
<protein>
    <recommendedName>
        <fullName evidence="2">Retrotransposon gag domain-containing protein</fullName>
    </recommendedName>
</protein>
<feature type="compositionally biased region" description="Basic and acidic residues" evidence="1">
    <location>
        <begin position="38"/>
        <end position="64"/>
    </location>
</feature>
<dbReference type="AlphaFoldDB" id="A0A6A3XED0"/>
<keyword evidence="6" id="KW-1185">Reference proteome</keyword>
<evidence type="ECO:0000313" key="7">
    <source>
        <dbReference type="Proteomes" id="UP000440367"/>
    </source>
</evidence>
<dbReference type="Proteomes" id="UP000433483">
    <property type="component" value="Unassembled WGS sequence"/>
</dbReference>